<feature type="compositionally biased region" description="Acidic residues" evidence="1">
    <location>
        <begin position="701"/>
        <end position="713"/>
    </location>
</feature>
<dbReference type="SUPFAM" id="SSF52540">
    <property type="entry name" value="P-loop containing nucleoside triphosphate hydrolases"/>
    <property type="match status" value="1"/>
</dbReference>
<dbReference type="InterPro" id="IPR000795">
    <property type="entry name" value="T_Tr_GTP-bd_dom"/>
</dbReference>
<dbReference type="EMBL" id="JBBBZM010000193">
    <property type="protein sequence ID" value="KAL0632020.1"/>
    <property type="molecule type" value="Genomic_DNA"/>
</dbReference>
<dbReference type="Proteomes" id="UP001447188">
    <property type="component" value="Unassembled WGS sequence"/>
</dbReference>
<feature type="region of interest" description="Disordered" evidence="1">
    <location>
        <begin position="1"/>
        <end position="61"/>
    </location>
</feature>
<evidence type="ECO:0000256" key="1">
    <source>
        <dbReference type="SAM" id="MobiDB-lite"/>
    </source>
</evidence>
<accession>A0ABR3G8C6</accession>
<dbReference type="PANTHER" id="PTHR43721">
    <property type="entry name" value="ELONGATION FACTOR TU-RELATED"/>
    <property type="match status" value="1"/>
</dbReference>
<dbReference type="InterPro" id="IPR050055">
    <property type="entry name" value="EF-Tu_GTPase"/>
</dbReference>
<feature type="domain" description="Tr-type G" evidence="2">
    <location>
        <begin position="298"/>
        <end position="543"/>
    </location>
</feature>
<name>A0ABR3G8C6_9PEZI</name>
<dbReference type="InterPro" id="IPR027417">
    <property type="entry name" value="P-loop_NTPase"/>
</dbReference>
<evidence type="ECO:0000313" key="4">
    <source>
        <dbReference type="Proteomes" id="UP001447188"/>
    </source>
</evidence>
<keyword evidence="4" id="KW-1185">Reference proteome</keyword>
<feature type="compositionally biased region" description="Acidic residues" evidence="1">
    <location>
        <begin position="903"/>
        <end position="918"/>
    </location>
</feature>
<dbReference type="Gene3D" id="3.40.50.300">
    <property type="entry name" value="P-loop containing nucleotide triphosphate hydrolases"/>
    <property type="match status" value="1"/>
</dbReference>
<feature type="region of interest" description="Disordered" evidence="1">
    <location>
        <begin position="872"/>
        <end position="922"/>
    </location>
</feature>
<evidence type="ECO:0000313" key="3">
    <source>
        <dbReference type="EMBL" id="KAL0632020.1"/>
    </source>
</evidence>
<evidence type="ECO:0000259" key="2">
    <source>
        <dbReference type="Pfam" id="PF00009"/>
    </source>
</evidence>
<feature type="compositionally biased region" description="Pro residues" evidence="1">
    <location>
        <begin position="874"/>
        <end position="886"/>
    </location>
</feature>
<feature type="compositionally biased region" description="Low complexity" evidence="1">
    <location>
        <begin position="653"/>
        <end position="662"/>
    </location>
</feature>
<dbReference type="PANTHER" id="PTHR43721:SF30">
    <property type="entry name" value="TR-TYPE G DOMAIN-CONTAINING PROTEIN"/>
    <property type="match status" value="1"/>
</dbReference>
<protein>
    <recommendedName>
        <fullName evidence="2">Tr-type G domain-containing protein</fullName>
    </recommendedName>
</protein>
<gene>
    <name evidence="3" type="ORF">Q9L58_009109</name>
</gene>
<feature type="compositionally biased region" description="Polar residues" evidence="1">
    <location>
        <begin position="18"/>
        <end position="30"/>
    </location>
</feature>
<comment type="caution">
    <text evidence="3">The sequence shown here is derived from an EMBL/GenBank/DDBJ whole genome shotgun (WGS) entry which is preliminary data.</text>
</comment>
<dbReference type="Pfam" id="PF00009">
    <property type="entry name" value="GTP_EFTU"/>
    <property type="match status" value="1"/>
</dbReference>
<feature type="region of interest" description="Disordered" evidence="1">
    <location>
        <begin position="641"/>
        <end position="713"/>
    </location>
</feature>
<organism evidence="3 4">
    <name type="scientific">Discina gigas</name>
    <dbReference type="NCBI Taxonomy" id="1032678"/>
    <lineage>
        <taxon>Eukaryota</taxon>
        <taxon>Fungi</taxon>
        <taxon>Dikarya</taxon>
        <taxon>Ascomycota</taxon>
        <taxon>Pezizomycotina</taxon>
        <taxon>Pezizomycetes</taxon>
        <taxon>Pezizales</taxon>
        <taxon>Discinaceae</taxon>
        <taxon>Discina</taxon>
    </lineage>
</organism>
<proteinExistence type="predicted"/>
<reference evidence="3 4" key="1">
    <citation type="submission" date="2024-02" db="EMBL/GenBank/DDBJ databases">
        <title>Discinaceae phylogenomics.</title>
        <authorList>
            <person name="Dirks A.C."/>
            <person name="James T.Y."/>
        </authorList>
    </citation>
    <scope>NUCLEOTIDE SEQUENCE [LARGE SCALE GENOMIC DNA]</scope>
    <source>
        <strain evidence="3 4">ACD0624</strain>
    </source>
</reference>
<sequence>MSSIFTYNPSPPKPASPWANNTPIHHSPSASPDPPLDTTESISDDTPGHLKTNNNSGRFRGSFIDAGHKRWGEGVVTDNGETVRGLVSEPQMGPTEYKLSLIRGGKSEARMDQLTTQLLWRLQQSSPYHGNSLTSNNPEVVSSLLQESQGALYEIGVADDGTFVGLGEDELEASLDTLRGMAARLGCNVKVVRKVCVGSVDEREIKRAEAKLADHIKARLRNQKNWKRFSEDTQIKDTDPAEGVDTVIIEKFTIPKLGDKLWVAEAFVKPGDGSGVTLDLHETVKLPEPRRTTEQLRITLTGATTCGKTTLLGTLSTGELDNGRGKSRLSLLRHRHELVSGITSSVAWEIVGYRPEPAGAGALQPPDKNQTSSRVVNYATGNISSWTDIHAYASGGRIAFLSDSAGNPRFIKATFRSLIGWAPHYAAYLVAANNDEATDDGSGIGGPGKHDHAHLALCNQLGLRTLVVITKMDLASKTGLKKVFGSVLTYLKENGKKPVILPQIEKLPDVIRALEADPEHVVPIVFTSSVKGDGIDLLHELIARLPLPDPPRAPVIGRIVERPPDTSSLGFTEKADKVSSEGIRGIDREEEELVSTLFHVEEIYGMQPACNNEDTYGGAVVGGHVRYGKISIGDQFVIGPFPHIDSPGSRSGTPTPTATPTPNSHLSTSGGRMWRQLSKSPDSADERRVGIPRRPRLTMKDEEDDTDGEGGGSEEWEWKVVKVVSVRKLRLSVNTLHAGEAGTLGVVPVAETTTTHPGSSAGFLALGSKLKITLADDDSDGSGGVLSGTPTSFERGGKAVTFANSPPTTPLAPMKLRKGMVILNRPSTKPFPKPHTGFTTALSDPDACSSLAVGSNVMVYIASIRIAARVASVEPPPPPPPPPPALATPKKSKGDDALGVFSLDDEFDDGSEEEEHMGEDDVKERMYTFEFNNRAEWIEEGATVLVMPGGGERGLEAFVGKIMSRI</sequence>